<evidence type="ECO:0008006" key="3">
    <source>
        <dbReference type="Google" id="ProtNLM"/>
    </source>
</evidence>
<dbReference type="Proteomes" id="UP000625780">
    <property type="component" value="Unassembled WGS sequence"/>
</dbReference>
<dbReference type="RefSeq" id="WP_188369638.1">
    <property type="nucleotide sequence ID" value="NZ_BMFH01000001.1"/>
</dbReference>
<evidence type="ECO:0000313" key="2">
    <source>
        <dbReference type="Proteomes" id="UP000625780"/>
    </source>
</evidence>
<name>A0ABQ1QWZ4_9FLAO</name>
<keyword evidence="2" id="KW-1185">Reference proteome</keyword>
<organism evidence="1 2">
    <name type="scientific">Muriicola marianensis</name>
    <dbReference type="NCBI Taxonomy" id="1324801"/>
    <lineage>
        <taxon>Bacteria</taxon>
        <taxon>Pseudomonadati</taxon>
        <taxon>Bacteroidota</taxon>
        <taxon>Flavobacteriia</taxon>
        <taxon>Flavobacteriales</taxon>
        <taxon>Flavobacteriaceae</taxon>
        <taxon>Muriicola</taxon>
    </lineage>
</organism>
<proteinExistence type="predicted"/>
<gene>
    <name evidence="1" type="ORF">GCM10011361_10560</name>
</gene>
<accession>A0ABQ1QWZ4</accession>
<dbReference type="EMBL" id="BMFH01000001">
    <property type="protein sequence ID" value="GGD45489.1"/>
    <property type="molecule type" value="Genomic_DNA"/>
</dbReference>
<evidence type="ECO:0000313" key="1">
    <source>
        <dbReference type="EMBL" id="GGD45489.1"/>
    </source>
</evidence>
<sequence length="125" mass="14755">MPFRTIWEEYGIKWEFYGVVTSEEIEKANETFFSDPRSKTAQYQIVHTLETEDVEWRPLDMVEITFNDVAASKSGMQLKLAYIADKERIREKIEKYIAMSKNLNSEWEFKGFNNEKAARDWVLAG</sequence>
<comment type="caution">
    <text evidence="1">The sequence shown here is derived from an EMBL/GenBank/DDBJ whole genome shotgun (WGS) entry which is preliminary data.</text>
</comment>
<reference evidence="2" key="1">
    <citation type="journal article" date="2019" name="Int. J. Syst. Evol. Microbiol.">
        <title>The Global Catalogue of Microorganisms (GCM) 10K type strain sequencing project: providing services to taxonomists for standard genome sequencing and annotation.</title>
        <authorList>
            <consortium name="The Broad Institute Genomics Platform"/>
            <consortium name="The Broad Institute Genome Sequencing Center for Infectious Disease"/>
            <person name="Wu L."/>
            <person name="Ma J."/>
        </authorList>
    </citation>
    <scope>NUCLEOTIDE SEQUENCE [LARGE SCALE GENOMIC DNA]</scope>
    <source>
        <strain evidence="2">CGMCC 1.12606</strain>
    </source>
</reference>
<protein>
    <recommendedName>
        <fullName evidence="3">STAS/SEC14 domain-containing protein</fullName>
    </recommendedName>
</protein>